<evidence type="ECO:0000256" key="11">
    <source>
        <dbReference type="PROSITE-ProRule" id="PRU10141"/>
    </source>
</evidence>
<evidence type="ECO:0000256" key="10">
    <source>
        <dbReference type="ARBA" id="ARBA00051680"/>
    </source>
</evidence>
<evidence type="ECO:0000256" key="3">
    <source>
        <dbReference type="ARBA" id="ARBA00022527"/>
    </source>
</evidence>
<comment type="catalytic activity">
    <reaction evidence="9">
        <text>L-threonyl-[protein] + ATP = O-phospho-L-threonyl-[protein] + ADP + H(+)</text>
        <dbReference type="Rhea" id="RHEA:46608"/>
        <dbReference type="Rhea" id="RHEA-COMP:11060"/>
        <dbReference type="Rhea" id="RHEA-COMP:11605"/>
        <dbReference type="ChEBI" id="CHEBI:15378"/>
        <dbReference type="ChEBI" id="CHEBI:30013"/>
        <dbReference type="ChEBI" id="CHEBI:30616"/>
        <dbReference type="ChEBI" id="CHEBI:61977"/>
        <dbReference type="ChEBI" id="CHEBI:456216"/>
        <dbReference type="EC" id="2.7.12.1"/>
    </reaction>
</comment>
<dbReference type="GO" id="GO:0005737">
    <property type="term" value="C:cytoplasm"/>
    <property type="evidence" value="ECO:0007669"/>
    <property type="project" value="TreeGrafter"/>
</dbReference>
<reference evidence="14 15" key="1">
    <citation type="submission" date="2014-04" db="EMBL/GenBank/DDBJ databases">
        <authorList>
            <consortium name="DOE Joint Genome Institute"/>
            <person name="Kuo A."/>
            <person name="Girlanda M."/>
            <person name="Perotto S."/>
            <person name="Kohler A."/>
            <person name="Nagy L.G."/>
            <person name="Floudas D."/>
            <person name="Copeland A."/>
            <person name="Barry K.W."/>
            <person name="Cichocki N."/>
            <person name="Veneault-Fourrey C."/>
            <person name="LaButti K."/>
            <person name="Lindquist E.A."/>
            <person name="Lipzen A."/>
            <person name="Lundell T."/>
            <person name="Morin E."/>
            <person name="Murat C."/>
            <person name="Sun H."/>
            <person name="Tunlid A."/>
            <person name="Henrissat B."/>
            <person name="Grigoriev I.V."/>
            <person name="Hibbett D.S."/>
            <person name="Martin F."/>
            <person name="Nordberg H.P."/>
            <person name="Cantor M.N."/>
            <person name="Hua S.X."/>
        </authorList>
    </citation>
    <scope>NUCLEOTIDE SEQUENCE [LARGE SCALE GENOMIC DNA]</scope>
    <source>
        <strain evidence="14 15">MUT 4182</strain>
    </source>
</reference>
<dbReference type="Gene3D" id="3.30.200.20">
    <property type="entry name" value="Phosphorylase Kinase, domain 1"/>
    <property type="match status" value="1"/>
</dbReference>
<reference evidence="15" key="2">
    <citation type="submission" date="2015-01" db="EMBL/GenBank/DDBJ databases">
        <title>Evolutionary Origins and Diversification of the Mycorrhizal Mutualists.</title>
        <authorList>
            <consortium name="DOE Joint Genome Institute"/>
            <consortium name="Mycorrhizal Genomics Consortium"/>
            <person name="Kohler A."/>
            <person name="Kuo A."/>
            <person name="Nagy L.G."/>
            <person name="Floudas D."/>
            <person name="Copeland A."/>
            <person name="Barry K.W."/>
            <person name="Cichocki N."/>
            <person name="Veneault-Fourrey C."/>
            <person name="LaButti K."/>
            <person name="Lindquist E.A."/>
            <person name="Lipzen A."/>
            <person name="Lundell T."/>
            <person name="Morin E."/>
            <person name="Murat C."/>
            <person name="Riley R."/>
            <person name="Ohm R."/>
            <person name="Sun H."/>
            <person name="Tunlid A."/>
            <person name="Henrissat B."/>
            <person name="Grigoriev I.V."/>
            <person name="Hibbett D.S."/>
            <person name="Martin F."/>
        </authorList>
    </citation>
    <scope>NUCLEOTIDE SEQUENCE [LARGE SCALE GENOMIC DNA]</scope>
    <source>
        <strain evidence="15">MUT 4182</strain>
    </source>
</reference>
<protein>
    <recommendedName>
        <fullName evidence="2">dual-specificity kinase</fullName>
        <ecNumber evidence="2">2.7.12.1</ecNumber>
    </recommendedName>
</protein>
<feature type="compositionally biased region" description="Polar residues" evidence="12">
    <location>
        <begin position="14"/>
        <end position="38"/>
    </location>
</feature>
<dbReference type="GO" id="GO:0004712">
    <property type="term" value="F:protein serine/threonine/tyrosine kinase activity"/>
    <property type="evidence" value="ECO:0007669"/>
    <property type="project" value="UniProtKB-EC"/>
</dbReference>
<sequence length="573" mass="63972">MLSPKVSLPAPRLISNSATTPSLRNGSPSSGRQSLSTPSPVPSNVDEDELLGDEEMMAYIRRTQARRLASGARQEDLDEMLKFPEPSPPVPPSSPQSLLKSSQAVYLSEYERKEILDYPSVYCLGANSEKKPATLGNPTNNYGYDDERGDYLVVQHDHLAYRYEVIGTLGKGSFGQVLQCRDHATGQSTAIKIIRNKKRFHHQALVEIKILDNLRKWDAEEKHHVIKMTEHFYFRGHLCIAMELLSINLYELIKANGFVGFTTTLIRRFTSQMLASLALMRHHRIVHCDLKPENVLLRRPDKSGIKVIDFGSSCFEHEKVYTYIQSRFYRSPEVILGMNYHMAIDMWSLGCILAELYTGFPIFPGENEQEQLSCIMEVLGVPDKELINRSSRKKLFFDSTGAPRPVVNSKGRRRKPGTKTLAQVLRCDDEGFVDFIAKCLVWDPERRLKPAPAMRHPFLSAGRKPKPGLSTAASVTRSLLSSSSVSHRQSKVSAPVQETPRKSLIGAPTPLTARVSSARAPTTSGVPSTPIATPSNHSNVPTTSTSHRSYRNTQANSVSYHHSPRANSSYIVS</sequence>
<organism evidence="14 15">
    <name type="scientific">Tulasnella calospora MUT 4182</name>
    <dbReference type="NCBI Taxonomy" id="1051891"/>
    <lineage>
        <taxon>Eukaryota</taxon>
        <taxon>Fungi</taxon>
        <taxon>Dikarya</taxon>
        <taxon>Basidiomycota</taxon>
        <taxon>Agaricomycotina</taxon>
        <taxon>Agaricomycetes</taxon>
        <taxon>Cantharellales</taxon>
        <taxon>Tulasnellaceae</taxon>
        <taxon>Tulasnella</taxon>
    </lineage>
</organism>
<evidence type="ECO:0000313" key="15">
    <source>
        <dbReference type="Proteomes" id="UP000054248"/>
    </source>
</evidence>
<feature type="region of interest" description="Disordered" evidence="12">
    <location>
        <begin position="480"/>
        <end position="550"/>
    </location>
</feature>
<keyword evidence="7 11" id="KW-0067">ATP-binding</keyword>
<dbReference type="CDD" id="cd14210">
    <property type="entry name" value="PKc_DYRK"/>
    <property type="match status" value="1"/>
</dbReference>
<keyword evidence="15" id="KW-1185">Reference proteome</keyword>
<dbReference type="GO" id="GO:0005856">
    <property type="term" value="C:cytoskeleton"/>
    <property type="evidence" value="ECO:0007669"/>
    <property type="project" value="TreeGrafter"/>
</dbReference>
<keyword evidence="5 11" id="KW-0547">Nucleotide-binding</keyword>
<dbReference type="Pfam" id="PF00069">
    <property type="entry name" value="Pkinase"/>
    <property type="match status" value="1"/>
</dbReference>
<dbReference type="PANTHER" id="PTHR24058:SF22">
    <property type="entry name" value="DUAL SPECIFICITY TYROSINE-PHOSPHORYLATION-REGULATED KINASE 4"/>
    <property type="match status" value="1"/>
</dbReference>
<dbReference type="InterPro" id="IPR050494">
    <property type="entry name" value="Ser_Thr_dual-spec_kinase"/>
</dbReference>
<proteinExistence type="inferred from homology"/>
<dbReference type="InterPro" id="IPR000719">
    <property type="entry name" value="Prot_kinase_dom"/>
</dbReference>
<name>A0A0C3KVN8_9AGAM</name>
<dbReference type="PROSITE" id="PS00107">
    <property type="entry name" value="PROTEIN_KINASE_ATP"/>
    <property type="match status" value="1"/>
</dbReference>
<comment type="catalytic activity">
    <reaction evidence="10">
        <text>L-tyrosyl-[protein] + ATP = O-phospho-L-tyrosyl-[protein] + ADP + H(+)</text>
        <dbReference type="Rhea" id="RHEA:10596"/>
        <dbReference type="Rhea" id="RHEA-COMP:10136"/>
        <dbReference type="Rhea" id="RHEA-COMP:20101"/>
        <dbReference type="ChEBI" id="CHEBI:15378"/>
        <dbReference type="ChEBI" id="CHEBI:30616"/>
        <dbReference type="ChEBI" id="CHEBI:46858"/>
        <dbReference type="ChEBI" id="CHEBI:61978"/>
        <dbReference type="ChEBI" id="CHEBI:456216"/>
        <dbReference type="EC" id="2.7.12.1"/>
    </reaction>
</comment>
<dbReference type="SMART" id="SM00220">
    <property type="entry name" value="S_TKc"/>
    <property type="match status" value="1"/>
</dbReference>
<feature type="domain" description="Protein kinase" evidence="13">
    <location>
        <begin position="163"/>
        <end position="459"/>
    </location>
</feature>
<dbReference type="GO" id="GO:0004674">
    <property type="term" value="F:protein serine/threonine kinase activity"/>
    <property type="evidence" value="ECO:0007669"/>
    <property type="project" value="UniProtKB-KW"/>
</dbReference>
<dbReference type="InterPro" id="IPR011009">
    <property type="entry name" value="Kinase-like_dom_sf"/>
</dbReference>
<dbReference type="GO" id="GO:0005524">
    <property type="term" value="F:ATP binding"/>
    <property type="evidence" value="ECO:0007669"/>
    <property type="project" value="UniProtKB-UniRule"/>
</dbReference>
<dbReference type="InterPro" id="IPR017441">
    <property type="entry name" value="Protein_kinase_ATP_BS"/>
</dbReference>
<evidence type="ECO:0000256" key="2">
    <source>
        <dbReference type="ARBA" id="ARBA00013203"/>
    </source>
</evidence>
<gene>
    <name evidence="14" type="ORF">M407DRAFT_75515</name>
</gene>
<dbReference type="Proteomes" id="UP000054248">
    <property type="component" value="Unassembled WGS sequence"/>
</dbReference>
<dbReference type="FunFam" id="1.10.510.10:FF:000112">
    <property type="entry name" value="Putative dual specificity tyrosine-phosphorylation-regulated kinase 2"/>
    <property type="match status" value="1"/>
</dbReference>
<evidence type="ECO:0000256" key="8">
    <source>
        <dbReference type="ARBA" id="ARBA00049003"/>
    </source>
</evidence>
<dbReference type="PANTHER" id="PTHR24058">
    <property type="entry name" value="DUAL SPECIFICITY PROTEIN KINASE"/>
    <property type="match status" value="1"/>
</dbReference>
<keyword evidence="6" id="KW-0418">Kinase</keyword>
<feature type="compositionally biased region" description="Polar residues" evidence="12">
    <location>
        <begin position="519"/>
        <end position="550"/>
    </location>
</feature>
<evidence type="ECO:0000256" key="5">
    <source>
        <dbReference type="ARBA" id="ARBA00022741"/>
    </source>
</evidence>
<accession>A0A0C3KVN8</accession>
<feature type="binding site" evidence="11">
    <location>
        <position position="192"/>
    </location>
    <ligand>
        <name>ATP</name>
        <dbReference type="ChEBI" id="CHEBI:30616"/>
    </ligand>
</feature>
<evidence type="ECO:0000256" key="1">
    <source>
        <dbReference type="ARBA" id="ARBA00008867"/>
    </source>
</evidence>
<evidence type="ECO:0000256" key="4">
    <source>
        <dbReference type="ARBA" id="ARBA00022679"/>
    </source>
</evidence>
<dbReference type="EMBL" id="KN823039">
    <property type="protein sequence ID" value="KIO25568.1"/>
    <property type="molecule type" value="Genomic_DNA"/>
</dbReference>
<dbReference type="OrthoDB" id="9332038at2759"/>
<dbReference type="HOGENOM" id="CLU_000288_5_13_1"/>
<dbReference type="PROSITE" id="PS50011">
    <property type="entry name" value="PROTEIN_KINASE_DOM"/>
    <property type="match status" value="1"/>
</dbReference>
<dbReference type="Gene3D" id="1.10.510.10">
    <property type="entry name" value="Transferase(Phosphotransferase) domain 1"/>
    <property type="match status" value="1"/>
</dbReference>
<evidence type="ECO:0000256" key="7">
    <source>
        <dbReference type="ARBA" id="ARBA00022840"/>
    </source>
</evidence>
<feature type="region of interest" description="Disordered" evidence="12">
    <location>
        <begin position="1"/>
        <end position="52"/>
    </location>
</feature>
<dbReference type="EC" id="2.7.12.1" evidence="2"/>
<comment type="similarity">
    <text evidence="1">Belongs to the protein kinase superfamily. CMGC Ser/Thr protein kinase family. MNB/DYRK subfamily.</text>
</comment>
<dbReference type="InterPro" id="IPR042521">
    <property type="entry name" value="DYRK"/>
</dbReference>
<evidence type="ECO:0000259" key="13">
    <source>
        <dbReference type="PROSITE" id="PS50011"/>
    </source>
</evidence>
<dbReference type="SUPFAM" id="SSF56112">
    <property type="entry name" value="Protein kinase-like (PK-like)"/>
    <property type="match status" value="1"/>
</dbReference>
<keyword evidence="3" id="KW-0723">Serine/threonine-protein kinase</keyword>
<dbReference type="PROSITE" id="PS00108">
    <property type="entry name" value="PROTEIN_KINASE_ST"/>
    <property type="match status" value="1"/>
</dbReference>
<dbReference type="STRING" id="1051891.A0A0C3KVN8"/>
<keyword evidence="4" id="KW-0808">Transferase</keyword>
<evidence type="ECO:0000313" key="14">
    <source>
        <dbReference type="EMBL" id="KIO25568.1"/>
    </source>
</evidence>
<feature type="compositionally biased region" description="Low complexity" evidence="12">
    <location>
        <begin position="480"/>
        <end position="494"/>
    </location>
</feature>
<dbReference type="AlphaFoldDB" id="A0A0C3KVN8"/>
<dbReference type="InterPro" id="IPR008271">
    <property type="entry name" value="Ser/Thr_kinase_AS"/>
</dbReference>
<dbReference type="Gene3D" id="3.30.10.30">
    <property type="entry name" value="DYRK"/>
    <property type="match status" value="1"/>
</dbReference>
<evidence type="ECO:0000256" key="6">
    <source>
        <dbReference type="ARBA" id="ARBA00022777"/>
    </source>
</evidence>
<comment type="catalytic activity">
    <reaction evidence="8">
        <text>L-seryl-[protein] + ATP = O-phospho-L-seryl-[protein] + ADP + H(+)</text>
        <dbReference type="Rhea" id="RHEA:17989"/>
        <dbReference type="Rhea" id="RHEA-COMP:9863"/>
        <dbReference type="Rhea" id="RHEA-COMP:11604"/>
        <dbReference type="ChEBI" id="CHEBI:15378"/>
        <dbReference type="ChEBI" id="CHEBI:29999"/>
        <dbReference type="ChEBI" id="CHEBI:30616"/>
        <dbReference type="ChEBI" id="CHEBI:83421"/>
        <dbReference type="ChEBI" id="CHEBI:456216"/>
        <dbReference type="EC" id="2.7.12.1"/>
    </reaction>
</comment>
<evidence type="ECO:0000256" key="9">
    <source>
        <dbReference type="ARBA" id="ARBA00049308"/>
    </source>
</evidence>
<evidence type="ECO:0000256" key="12">
    <source>
        <dbReference type="SAM" id="MobiDB-lite"/>
    </source>
</evidence>